<dbReference type="EMBL" id="ASRX01000017">
    <property type="protein sequence ID" value="EYF06301.1"/>
    <property type="molecule type" value="Genomic_DNA"/>
</dbReference>
<dbReference type="InterPro" id="IPR036397">
    <property type="entry name" value="RNaseH_sf"/>
</dbReference>
<dbReference type="GO" id="GO:0003676">
    <property type="term" value="F:nucleic acid binding"/>
    <property type="evidence" value="ECO:0007669"/>
    <property type="project" value="InterPro"/>
</dbReference>
<organism evidence="1 2">
    <name type="scientific">Chondromyces apiculatus DSM 436</name>
    <dbReference type="NCBI Taxonomy" id="1192034"/>
    <lineage>
        <taxon>Bacteria</taxon>
        <taxon>Pseudomonadati</taxon>
        <taxon>Myxococcota</taxon>
        <taxon>Polyangia</taxon>
        <taxon>Polyangiales</taxon>
        <taxon>Polyangiaceae</taxon>
        <taxon>Chondromyces</taxon>
    </lineage>
</organism>
<dbReference type="STRING" id="1192034.CAP_2179"/>
<gene>
    <name evidence="1" type="ORF">CAP_2179</name>
</gene>
<dbReference type="eggNOG" id="COG0164">
    <property type="taxonomic scope" value="Bacteria"/>
</dbReference>
<dbReference type="SUPFAM" id="SSF53098">
    <property type="entry name" value="Ribonuclease H-like"/>
    <property type="match status" value="1"/>
</dbReference>
<dbReference type="AlphaFoldDB" id="A0A017TCE5"/>
<dbReference type="InterPro" id="IPR012337">
    <property type="entry name" value="RNaseH-like_sf"/>
</dbReference>
<sequence>MWQEDVMQAEGPAYRYRVGADENGLGPRLGPMIVTAVLARVNEDGWSIAGRAPQGALAKRLGDSKQFVAHGDVALGEAWARVLVQRGAGRTTDATSPDALIHAISADDQSTLRSPCPNHVTSQCWSNEGEAFEAEAPLLRSIHNDLDRLAARGVEIVAVRSVILCTRRLNDGLLAGKNRFVLDLHAMERLFLDLRDVAGAEVSAVCGKVGGFGKYSGAFGPLAGRLHAVLEESRARSAYRFPDLGEIAFVRDGDASDLCVALASMVGKYVREVLMARVVRHYQREVEGLASASGYHDPVTASFVAATRLVREGRGIPDDCFERRSAEPPLGARRRVRATGS</sequence>
<dbReference type="Proteomes" id="UP000019678">
    <property type="component" value="Unassembled WGS sequence"/>
</dbReference>
<evidence type="ECO:0000313" key="2">
    <source>
        <dbReference type="Proteomes" id="UP000019678"/>
    </source>
</evidence>
<dbReference type="Gene3D" id="3.30.420.10">
    <property type="entry name" value="Ribonuclease H-like superfamily/Ribonuclease H"/>
    <property type="match status" value="1"/>
</dbReference>
<protein>
    <submittedName>
        <fullName evidence="1">Ribonuclease HII</fullName>
    </submittedName>
</protein>
<name>A0A017TCE5_9BACT</name>
<accession>A0A017TCE5</accession>
<evidence type="ECO:0000313" key="1">
    <source>
        <dbReference type="EMBL" id="EYF06301.1"/>
    </source>
</evidence>
<keyword evidence="2" id="KW-1185">Reference proteome</keyword>
<proteinExistence type="predicted"/>
<comment type="caution">
    <text evidence="1">The sequence shown here is derived from an EMBL/GenBank/DDBJ whole genome shotgun (WGS) entry which is preliminary data.</text>
</comment>
<reference evidence="1 2" key="1">
    <citation type="submission" date="2013-05" db="EMBL/GenBank/DDBJ databases">
        <title>Genome assembly of Chondromyces apiculatus DSM 436.</title>
        <authorList>
            <person name="Sharma G."/>
            <person name="Khatri I."/>
            <person name="Kaur C."/>
            <person name="Mayilraj S."/>
            <person name="Subramanian S."/>
        </authorList>
    </citation>
    <scope>NUCLEOTIDE SEQUENCE [LARGE SCALE GENOMIC DNA]</scope>
    <source>
        <strain evidence="1 2">DSM 436</strain>
    </source>
</reference>